<dbReference type="SUPFAM" id="SSF158997">
    <property type="entry name" value="Trm112p-like"/>
    <property type="match status" value="1"/>
</dbReference>
<dbReference type="Proteomes" id="UP000000517">
    <property type="component" value="Chromosome"/>
</dbReference>
<dbReference type="Gene3D" id="2.20.25.10">
    <property type="match status" value="1"/>
</dbReference>
<name>D9S971_FIBSS</name>
<accession>D9S971</accession>
<dbReference type="KEGG" id="fsc:FSU_3314"/>
<dbReference type="STRING" id="59374.FSU_3314"/>
<protein>
    <submittedName>
        <fullName evidence="1">Uncharacterized protein</fullName>
    </submittedName>
</protein>
<dbReference type="HOGENOM" id="CLU_181422_0_0_0"/>
<gene>
    <name evidence="1" type="ordered locus">FSU_3314</name>
</gene>
<dbReference type="InterPro" id="IPR005651">
    <property type="entry name" value="Trm112-like"/>
</dbReference>
<proteinExistence type="predicted"/>
<dbReference type="AlphaFoldDB" id="D9S971"/>
<dbReference type="eggNOG" id="COG2835">
    <property type="taxonomic scope" value="Bacteria"/>
</dbReference>
<evidence type="ECO:0000313" key="1">
    <source>
        <dbReference type="EMBL" id="ADL25656.1"/>
    </source>
</evidence>
<evidence type="ECO:0000313" key="2">
    <source>
        <dbReference type="Proteomes" id="UP000000517"/>
    </source>
</evidence>
<sequence length="99" mass="10706">MCYFFNEITLLKGFMLDSKLLSILCCPETRQPLSQAGEDCIALLNNAIKAGTLKNVAGEAITEPLAEALTTPDGSRVYPVREGIPVLLADEAILLPLEK</sequence>
<dbReference type="Pfam" id="PF03966">
    <property type="entry name" value="Trm112p"/>
    <property type="match status" value="1"/>
</dbReference>
<dbReference type="EMBL" id="CP002158">
    <property type="protein sequence ID" value="ADL25656.1"/>
    <property type="molecule type" value="Genomic_DNA"/>
</dbReference>
<reference evidence="2" key="1">
    <citation type="submission" date="2010-08" db="EMBL/GenBank/DDBJ databases">
        <title>Complete sequence of Fibrobacter succinogenes subsp. succinogenes S85.</title>
        <authorList>
            <person name="Durkin A.S."/>
            <person name="Nelson K.E."/>
            <person name="Morrison M."/>
            <person name="Forsberg C.W."/>
            <person name="Wilson D.B."/>
            <person name="Russell J.B."/>
            <person name="Cann I.K.O."/>
            <person name="Mackie R.I."/>
            <person name="White B.A."/>
        </authorList>
    </citation>
    <scope>NUCLEOTIDE SEQUENCE [LARGE SCALE GENOMIC DNA]</scope>
    <source>
        <strain evidence="2">ATCC 19169 / S85</strain>
    </source>
</reference>
<organism evidence="1 2">
    <name type="scientific">Fibrobacter succinogenes (strain ATCC 19169 / S85)</name>
    <dbReference type="NCBI Taxonomy" id="59374"/>
    <lineage>
        <taxon>Bacteria</taxon>
        <taxon>Pseudomonadati</taxon>
        <taxon>Fibrobacterota</taxon>
        <taxon>Fibrobacteria</taxon>
        <taxon>Fibrobacterales</taxon>
        <taxon>Fibrobacteraceae</taxon>
        <taxon>Fibrobacter</taxon>
    </lineage>
</organism>